<sequence length="557" mass="62167">MCQRRPGQEDVGAAAVPKTDSNVSKSSSSSVPTRPYPQMLQFVSVGPGGSVSSPNIVRSHAIKGYHQRRKEAKKAYLNSLNQQRNVQLRPIGIAPRAQELTEKLRGPLVGSVASTASKELERDEDVPVRLEGQKEYESVEAAVEAEIIRQEDRQLCLLTTVETKANNLVPYAWFEKDGPVLYVNRTKWPFPTPFQVTGSDRTDQGMKTLTPRQSAWMPYTRSPDFTTVKGAVLDPSVLSWISQTPECYQFRVETIKWIQHRLEDSKKALDYATIGAIMTFTMWTAGYGDSTEISTHMDAVQRIIDTRGGFTSFHHDGPMVAKLTLFDSMVAVLTGKAARFPQVDYYLSRPVSPQAAIIHDSPLSGHGKFESIITYRSNADLIILLLNQMWTLTVDHQLQTLFEDSTTSPPQIAFSVEPQSSYSTHLLTLPLLSSCHDPGHNHVLETLQHAGIIYHRAVEFLNADFPSAVNKQAFRDLCTAFGKCSDDDFWVRYPGVQLWVLLVGTAAARGKKEAAFWMFYLSRTGSFSNAANWLTGNAAIRLFLDIQRRMREAGATS</sequence>
<evidence type="ECO:0000313" key="3">
    <source>
        <dbReference type="Proteomes" id="UP000664132"/>
    </source>
</evidence>
<gene>
    <name evidence="2" type="ORF">IFR04_015416</name>
</gene>
<name>A0A8H7VYH9_9HELO</name>
<keyword evidence="3" id="KW-1185">Reference proteome</keyword>
<dbReference type="PANTHER" id="PTHR37540:SF5">
    <property type="entry name" value="TRANSCRIPTION FACTOR DOMAIN-CONTAINING PROTEIN"/>
    <property type="match status" value="1"/>
</dbReference>
<dbReference type="AlphaFoldDB" id="A0A8H7VYH9"/>
<evidence type="ECO:0000256" key="1">
    <source>
        <dbReference type="SAM" id="MobiDB-lite"/>
    </source>
</evidence>
<dbReference type="OrthoDB" id="4158087at2759"/>
<comment type="caution">
    <text evidence="2">The sequence shown here is derived from an EMBL/GenBank/DDBJ whole genome shotgun (WGS) entry which is preliminary data.</text>
</comment>
<protein>
    <submittedName>
        <fullName evidence="2">Uncharacterized protein</fullName>
    </submittedName>
</protein>
<dbReference type="EMBL" id="JAFJYH010000475">
    <property type="protein sequence ID" value="KAG4411446.1"/>
    <property type="molecule type" value="Genomic_DNA"/>
</dbReference>
<organism evidence="2 3">
    <name type="scientific">Cadophora malorum</name>
    <dbReference type="NCBI Taxonomy" id="108018"/>
    <lineage>
        <taxon>Eukaryota</taxon>
        <taxon>Fungi</taxon>
        <taxon>Dikarya</taxon>
        <taxon>Ascomycota</taxon>
        <taxon>Pezizomycotina</taxon>
        <taxon>Leotiomycetes</taxon>
        <taxon>Helotiales</taxon>
        <taxon>Ploettnerulaceae</taxon>
        <taxon>Cadophora</taxon>
    </lineage>
</organism>
<reference evidence="2" key="1">
    <citation type="submission" date="2021-02" db="EMBL/GenBank/DDBJ databases">
        <title>Genome sequence Cadophora malorum strain M34.</title>
        <authorList>
            <person name="Stefanovic E."/>
            <person name="Vu D."/>
            <person name="Scully C."/>
            <person name="Dijksterhuis J."/>
            <person name="Roader J."/>
            <person name="Houbraken J."/>
        </authorList>
    </citation>
    <scope>NUCLEOTIDE SEQUENCE</scope>
    <source>
        <strain evidence="2">M34</strain>
    </source>
</reference>
<feature type="region of interest" description="Disordered" evidence="1">
    <location>
        <begin position="1"/>
        <end position="35"/>
    </location>
</feature>
<dbReference type="Proteomes" id="UP000664132">
    <property type="component" value="Unassembled WGS sequence"/>
</dbReference>
<accession>A0A8H7VYH9</accession>
<evidence type="ECO:0000313" key="2">
    <source>
        <dbReference type="EMBL" id="KAG4411446.1"/>
    </source>
</evidence>
<feature type="compositionally biased region" description="Low complexity" evidence="1">
    <location>
        <begin position="21"/>
        <end position="31"/>
    </location>
</feature>
<dbReference type="PANTHER" id="PTHR37540">
    <property type="entry name" value="TRANSCRIPTION FACTOR (ACR-2), PUTATIVE-RELATED-RELATED"/>
    <property type="match status" value="1"/>
</dbReference>
<proteinExistence type="predicted"/>